<evidence type="ECO:0000313" key="2">
    <source>
        <dbReference type="EMBL" id="TFY68167.1"/>
    </source>
</evidence>
<feature type="region of interest" description="Disordered" evidence="1">
    <location>
        <begin position="278"/>
        <end position="297"/>
    </location>
</feature>
<feature type="compositionally biased region" description="Low complexity" evidence="1">
    <location>
        <begin position="131"/>
        <end position="150"/>
    </location>
</feature>
<comment type="caution">
    <text evidence="2">The sequence shown here is derived from an EMBL/GenBank/DDBJ whole genome shotgun (WGS) entry which is preliminary data.</text>
</comment>
<dbReference type="AlphaFoldDB" id="A0A4Y9Z2F9"/>
<sequence>MQPLRTQSTQLADASDFVAAASLTLTPLVDSSDFDASSTESLFDPTQMFPSSLDMLGLSFDSPSLFNFDTEFLADDPSATLFSSTSLAGLEEAEKALQEISAYLASPDFFLHIVESAIDEPAPTEVSTVGPAPNASAPSPSATTSPSSVPRSVHAFSPIPSLCYPSSSANSSRHQSSSPTTSMNAVDAFHSPLPSLCYPESLPSEGSMHPTSPAPSMGSLNVQYVSPVPSLCYPESLRSEEPVQAASPAASTCNSPFTCSPVPSLCYPESDAEELVQPDGLDSHHSVPADDSPVPSPVVEQSVLGRVFRSVGATVAPSRFPKRNKNRHSPYPSPSPRVRHDSPSRNRASSLSGEAFQDFVLPGTPRNVQSSLDPANTSFTYTDGAFRCPVPGCKYMPPSARRKSDIRRHLETHRSNENQQRWVCCGVPVDSAEQYGIKKVGQTYWWRGWRMVGGCRRGFSRRDSLGRHLKTCGCVGTIDMAANLTEVNDNALIVMDQQDLGY</sequence>
<evidence type="ECO:0000256" key="1">
    <source>
        <dbReference type="SAM" id="MobiDB-lite"/>
    </source>
</evidence>
<evidence type="ECO:0000313" key="3">
    <source>
        <dbReference type="Proteomes" id="UP000298390"/>
    </source>
</evidence>
<dbReference type="EMBL" id="SEKV01000036">
    <property type="protein sequence ID" value="TFY68167.1"/>
    <property type="molecule type" value="Genomic_DNA"/>
</dbReference>
<organism evidence="2 3">
    <name type="scientific">Rhodofomes roseus</name>
    <dbReference type="NCBI Taxonomy" id="34475"/>
    <lineage>
        <taxon>Eukaryota</taxon>
        <taxon>Fungi</taxon>
        <taxon>Dikarya</taxon>
        <taxon>Basidiomycota</taxon>
        <taxon>Agaricomycotina</taxon>
        <taxon>Agaricomycetes</taxon>
        <taxon>Polyporales</taxon>
        <taxon>Rhodofomes</taxon>
    </lineage>
</organism>
<dbReference type="STRING" id="34475.A0A4Y9Z2F9"/>
<feature type="region of interest" description="Disordered" evidence="1">
    <location>
        <begin position="316"/>
        <end position="354"/>
    </location>
</feature>
<evidence type="ECO:0008006" key="4">
    <source>
        <dbReference type="Google" id="ProtNLM"/>
    </source>
</evidence>
<feature type="region of interest" description="Disordered" evidence="1">
    <location>
        <begin position="122"/>
        <end position="152"/>
    </location>
</feature>
<proteinExistence type="predicted"/>
<dbReference type="Proteomes" id="UP000298390">
    <property type="component" value="Unassembled WGS sequence"/>
</dbReference>
<accession>A0A4Y9Z2F9</accession>
<name>A0A4Y9Z2F9_9APHY</name>
<gene>
    <name evidence="2" type="ORF">EVJ58_g1171</name>
</gene>
<reference evidence="2 3" key="1">
    <citation type="submission" date="2019-01" db="EMBL/GenBank/DDBJ databases">
        <title>Genome sequencing of the rare red list fungi Fomitopsis rosea.</title>
        <authorList>
            <person name="Buettner E."/>
            <person name="Kellner H."/>
        </authorList>
    </citation>
    <scope>NUCLEOTIDE SEQUENCE [LARGE SCALE GENOMIC DNA]</scope>
    <source>
        <strain evidence="2 3">DSM 105464</strain>
    </source>
</reference>
<protein>
    <recommendedName>
        <fullName evidence="4">C2H2-type domain-containing protein</fullName>
    </recommendedName>
</protein>